<proteinExistence type="predicted"/>
<dbReference type="Pfam" id="PF07728">
    <property type="entry name" value="AAA_5"/>
    <property type="match status" value="1"/>
</dbReference>
<dbReference type="InterPro" id="IPR011704">
    <property type="entry name" value="ATPase_dyneun-rel_AAA"/>
</dbReference>
<evidence type="ECO:0000313" key="3">
    <source>
        <dbReference type="EMBL" id="GAP40943.1"/>
    </source>
</evidence>
<name>A0A0S7BX83_9CHLR</name>
<dbReference type="RefSeq" id="WP_062281164.1">
    <property type="nucleotide sequence ID" value="NZ_DF968181.1"/>
</dbReference>
<dbReference type="SUPFAM" id="SSF52540">
    <property type="entry name" value="P-loop containing nucleoside triphosphate hydrolases"/>
    <property type="match status" value="1"/>
</dbReference>
<dbReference type="OrthoDB" id="9781481at2"/>
<keyword evidence="4" id="KW-1185">Reference proteome</keyword>
<keyword evidence="1" id="KW-0175">Coiled coil</keyword>
<dbReference type="PATRIC" id="fig|1678840.3.peg.2311"/>
<feature type="coiled-coil region" evidence="1">
    <location>
        <begin position="174"/>
        <end position="236"/>
    </location>
</feature>
<evidence type="ECO:0000313" key="4">
    <source>
        <dbReference type="Proteomes" id="UP000053370"/>
    </source>
</evidence>
<dbReference type="GO" id="GO:0005524">
    <property type="term" value="F:ATP binding"/>
    <property type="evidence" value="ECO:0007669"/>
    <property type="project" value="InterPro"/>
</dbReference>
<accession>A0A0S7BX83</accession>
<protein>
    <submittedName>
        <fullName evidence="3">Protein containing AAA domain</fullName>
    </submittedName>
</protein>
<evidence type="ECO:0000256" key="1">
    <source>
        <dbReference type="SAM" id="Coils"/>
    </source>
</evidence>
<dbReference type="EMBL" id="DF968181">
    <property type="protein sequence ID" value="GAP40943.1"/>
    <property type="molecule type" value="Genomic_DNA"/>
</dbReference>
<evidence type="ECO:0000259" key="2">
    <source>
        <dbReference type="Pfam" id="PF07728"/>
    </source>
</evidence>
<dbReference type="Proteomes" id="UP000053370">
    <property type="component" value="Unassembled WGS sequence"/>
</dbReference>
<dbReference type="AlphaFoldDB" id="A0A0S7BX83"/>
<gene>
    <name evidence="3" type="ORF">ATC1_13925</name>
</gene>
<reference evidence="3" key="1">
    <citation type="journal article" date="2015" name="Genome Announc.">
        <title>Draft Genome Sequence of Anaerolineae Strain TC1, a Novel Isolate from a Methanogenic Wastewater Treatment System.</title>
        <authorList>
            <person name="Matsuura N."/>
            <person name="Tourlousse D.M."/>
            <person name="Sun L."/>
            <person name="Toyonaga M."/>
            <person name="Kuroda K."/>
            <person name="Ohashi A."/>
            <person name="Cruz R."/>
            <person name="Yamaguchi T."/>
            <person name="Sekiguchi Y."/>
        </authorList>
    </citation>
    <scope>NUCLEOTIDE SEQUENCE [LARGE SCALE GENOMIC DNA]</scope>
    <source>
        <strain evidence="3">TC1</strain>
    </source>
</reference>
<dbReference type="Gene3D" id="3.40.50.300">
    <property type="entry name" value="P-loop containing nucleotide triphosphate hydrolases"/>
    <property type="match status" value="1"/>
</dbReference>
<organism evidence="3">
    <name type="scientific">Flexilinea flocculi</name>
    <dbReference type="NCBI Taxonomy" id="1678840"/>
    <lineage>
        <taxon>Bacteria</taxon>
        <taxon>Bacillati</taxon>
        <taxon>Chloroflexota</taxon>
        <taxon>Anaerolineae</taxon>
        <taxon>Anaerolineales</taxon>
        <taxon>Anaerolineaceae</taxon>
        <taxon>Flexilinea</taxon>
    </lineage>
</organism>
<dbReference type="STRING" id="1678840.ATC1_13925"/>
<dbReference type="InterPro" id="IPR027417">
    <property type="entry name" value="P-loop_NTPase"/>
</dbReference>
<dbReference type="GO" id="GO:0016887">
    <property type="term" value="F:ATP hydrolysis activity"/>
    <property type="evidence" value="ECO:0007669"/>
    <property type="project" value="InterPro"/>
</dbReference>
<feature type="domain" description="ATPase dynein-related AAA" evidence="2">
    <location>
        <begin position="303"/>
        <end position="399"/>
    </location>
</feature>
<sequence>MANNITENTNDQVKRWLKGGYWLGRVNYLHENGWGFLTAYDDDKILVSPNNIEMTKVWFSWKEMSTDIVENDWVIFEPDDAPIEEKEKRNNPYHMQASKGSVQLVKEISEFRKVLPDISSPLFNNLRDDYLDCILIFGQRIFIASAYADDVKKQLDNHFKQLFEQWKSEELSKLEQREIELADRQHNLEEYKKRSEFEIEKQRIELDEATKKAVWVKDQLRDLEETRATIRLYEEQVNTSLKRWGFDTISVMEPSAEQAHANFDSEPSLIDFVEKFIRSKGYYFTHDQIANFYTCLKTDTVTILAGLSGTGKSSLIREFSQAIGAEFILVPVKATWSDDSDLLGFYHPEKKTYVSTVFLDAIISANANPERLYFICLDEMNLSRVEYYFSDFLSILEQGKNRKITPYSKTEWNIRKAQLGRFKSDLDNEKISQAEYDEAERNVRCFKYEIDVPHNIFICGTVNVDETTHPFSDKVLDRAQIIQYGNVEFADYKQSAENVIPTFVSYSKFREFSRKTSEIPVNDNWFNEINSILRIGGYHFGFRVKQQIEDYCSYGLRSGLFTSKNPDDVVDLQIIQKILPKIRGINSQKLQETFFPEFRKFCGDRYPKSNEIIDILKNMDSINFWQVFRHVG</sequence>